<feature type="non-terminal residue" evidence="3">
    <location>
        <position position="123"/>
    </location>
</feature>
<dbReference type="Proteomes" id="UP000654075">
    <property type="component" value="Unassembled WGS sequence"/>
</dbReference>
<dbReference type="PANTHER" id="PTHR11559">
    <property type="entry name" value="CARBOXYLESTERASE"/>
    <property type="match status" value="1"/>
</dbReference>
<evidence type="ECO:0000313" key="3">
    <source>
        <dbReference type="EMBL" id="CAE8591829.1"/>
    </source>
</evidence>
<organism evidence="3 4">
    <name type="scientific">Polarella glacialis</name>
    <name type="common">Dinoflagellate</name>
    <dbReference type="NCBI Taxonomy" id="89957"/>
    <lineage>
        <taxon>Eukaryota</taxon>
        <taxon>Sar</taxon>
        <taxon>Alveolata</taxon>
        <taxon>Dinophyceae</taxon>
        <taxon>Suessiales</taxon>
        <taxon>Suessiaceae</taxon>
        <taxon>Polarella</taxon>
    </lineage>
</organism>
<evidence type="ECO:0000313" key="4">
    <source>
        <dbReference type="Proteomes" id="UP000654075"/>
    </source>
</evidence>
<sequence>FGSVPYALPPLGARRFARAELSEAPWGPGGLLDARLPSPPCIQNPAGDPRSQVSESGPPTEDCLHLNIWRPRPSQNASTGAPALQPVLVYLFGGGLCGGWAGSENFNGSNLVLQHGLLVVTVS</sequence>
<dbReference type="OrthoDB" id="19653at2759"/>
<dbReference type="InterPro" id="IPR029058">
    <property type="entry name" value="AB_hydrolase_fold"/>
</dbReference>
<keyword evidence="4" id="KW-1185">Reference proteome</keyword>
<dbReference type="Gene3D" id="3.40.50.1820">
    <property type="entry name" value="alpha/beta hydrolase"/>
    <property type="match status" value="1"/>
</dbReference>
<dbReference type="Pfam" id="PF00135">
    <property type="entry name" value="COesterase"/>
    <property type="match status" value="1"/>
</dbReference>
<accession>A0A813DT13</accession>
<protein>
    <recommendedName>
        <fullName evidence="2">Carboxylesterase type B domain-containing protein</fullName>
    </recommendedName>
</protein>
<dbReference type="EMBL" id="CAJNNV010005246">
    <property type="protein sequence ID" value="CAE8591829.1"/>
    <property type="molecule type" value="Genomic_DNA"/>
</dbReference>
<feature type="region of interest" description="Disordered" evidence="1">
    <location>
        <begin position="28"/>
        <end position="62"/>
    </location>
</feature>
<proteinExistence type="predicted"/>
<dbReference type="SUPFAM" id="SSF53474">
    <property type="entry name" value="alpha/beta-Hydrolases"/>
    <property type="match status" value="1"/>
</dbReference>
<reference evidence="3" key="1">
    <citation type="submission" date="2021-02" db="EMBL/GenBank/DDBJ databases">
        <authorList>
            <person name="Dougan E. K."/>
            <person name="Rhodes N."/>
            <person name="Thang M."/>
            <person name="Chan C."/>
        </authorList>
    </citation>
    <scope>NUCLEOTIDE SEQUENCE</scope>
</reference>
<dbReference type="AlphaFoldDB" id="A0A813DT13"/>
<feature type="non-terminal residue" evidence="3">
    <location>
        <position position="1"/>
    </location>
</feature>
<name>A0A813DT13_POLGL</name>
<feature type="domain" description="Carboxylesterase type B" evidence="2">
    <location>
        <begin position="1"/>
        <end position="122"/>
    </location>
</feature>
<dbReference type="InterPro" id="IPR002018">
    <property type="entry name" value="CarbesteraseB"/>
</dbReference>
<gene>
    <name evidence="3" type="ORF">PGLA1383_LOCUS10489</name>
</gene>
<dbReference type="InterPro" id="IPR050309">
    <property type="entry name" value="Type-B_Carboxylest/Lipase"/>
</dbReference>
<evidence type="ECO:0000259" key="2">
    <source>
        <dbReference type="Pfam" id="PF00135"/>
    </source>
</evidence>
<evidence type="ECO:0000256" key="1">
    <source>
        <dbReference type="SAM" id="MobiDB-lite"/>
    </source>
</evidence>
<comment type="caution">
    <text evidence="3">The sequence shown here is derived from an EMBL/GenBank/DDBJ whole genome shotgun (WGS) entry which is preliminary data.</text>
</comment>